<dbReference type="PANTHER" id="PTHR35097:SF1">
    <property type="entry name" value="GDSL ESTERASE_LIPASE"/>
    <property type="match status" value="1"/>
</dbReference>
<name>A0ABR2C361_9ROSI</name>
<reference evidence="2 3" key="1">
    <citation type="journal article" date="2024" name="G3 (Bethesda)">
        <title>Genome assembly of Hibiscus sabdariffa L. provides insights into metabolisms of medicinal natural products.</title>
        <authorList>
            <person name="Kim T."/>
        </authorList>
    </citation>
    <scope>NUCLEOTIDE SEQUENCE [LARGE SCALE GENOMIC DNA]</scope>
    <source>
        <strain evidence="2">TK-2024</strain>
        <tissue evidence="2">Old leaves</tissue>
    </source>
</reference>
<dbReference type="EMBL" id="JBBPBM010000069">
    <property type="protein sequence ID" value="KAK8513816.1"/>
    <property type="molecule type" value="Genomic_DNA"/>
</dbReference>
<sequence length="437" mass="47739">MDSVALAVEKIKGFAQDLVEGRASSSRRNPIEILKRLQRESFSSLMKLRDRQDKVERLLSFYKTSKDNPFQESRTLLRGEVDLLGAVLFMSKVDKEHWDTVGRAGIGTGADSRFRFETTVGDKDSVGVEFVADRKWVASNDGDVHGTPLSLSKLFYKANATDRFSAIAIPFGAQVKDLDVASDFYLQEEKGLTDLSIGPPLMHQQTGSAIGVTMRMSNIFASLAQSVSGRRNEHCLSTFGQVVCQLPLGLKLSFLGLRRGPKLSGRNIHFGAFAVPVGFSRRLEDADTADDETSSPPLTTLTTNTPEFGSIALKLESQLDEYKRFSGWIEMKQANPDQFEWAINFSDTSEDVCGWGVSLGGVEGPGNQGHFQVESYVKLNPVKRFSLRPGVAYVGNGNSRTLAMVLRSNWGAIAVEIEKIGSAGAFSAVLVALGHAA</sequence>
<accession>A0ABR2C361</accession>
<evidence type="ECO:0000313" key="3">
    <source>
        <dbReference type="Proteomes" id="UP001472677"/>
    </source>
</evidence>
<keyword evidence="3" id="KW-1185">Reference proteome</keyword>
<dbReference type="Proteomes" id="UP001472677">
    <property type="component" value="Unassembled WGS sequence"/>
</dbReference>
<proteinExistence type="predicted"/>
<evidence type="ECO:0000256" key="1">
    <source>
        <dbReference type="SAM" id="MobiDB-lite"/>
    </source>
</evidence>
<gene>
    <name evidence="2" type="ORF">V6N12_052981</name>
</gene>
<comment type="caution">
    <text evidence="2">The sequence shown here is derived from an EMBL/GenBank/DDBJ whole genome shotgun (WGS) entry which is preliminary data.</text>
</comment>
<dbReference type="PANTHER" id="PTHR35097">
    <property type="entry name" value="GDSL ESTERASE/LIPASE"/>
    <property type="match status" value="1"/>
</dbReference>
<feature type="compositionally biased region" description="Low complexity" evidence="1">
    <location>
        <begin position="294"/>
        <end position="305"/>
    </location>
</feature>
<evidence type="ECO:0000313" key="2">
    <source>
        <dbReference type="EMBL" id="KAK8513816.1"/>
    </source>
</evidence>
<feature type="region of interest" description="Disordered" evidence="1">
    <location>
        <begin position="285"/>
        <end position="305"/>
    </location>
</feature>
<protein>
    <submittedName>
        <fullName evidence="2">Uncharacterized protein</fullName>
    </submittedName>
</protein>
<organism evidence="2 3">
    <name type="scientific">Hibiscus sabdariffa</name>
    <name type="common">roselle</name>
    <dbReference type="NCBI Taxonomy" id="183260"/>
    <lineage>
        <taxon>Eukaryota</taxon>
        <taxon>Viridiplantae</taxon>
        <taxon>Streptophyta</taxon>
        <taxon>Embryophyta</taxon>
        <taxon>Tracheophyta</taxon>
        <taxon>Spermatophyta</taxon>
        <taxon>Magnoliopsida</taxon>
        <taxon>eudicotyledons</taxon>
        <taxon>Gunneridae</taxon>
        <taxon>Pentapetalae</taxon>
        <taxon>rosids</taxon>
        <taxon>malvids</taxon>
        <taxon>Malvales</taxon>
        <taxon>Malvaceae</taxon>
        <taxon>Malvoideae</taxon>
        <taxon>Hibiscus</taxon>
    </lineage>
</organism>